<evidence type="ECO:0000313" key="3">
    <source>
        <dbReference type="Proteomes" id="UP000186341"/>
    </source>
</evidence>
<protein>
    <recommendedName>
        <fullName evidence="1">RCK N-terminal domain-containing protein</fullName>
    </recommendedName>
</protein>
<feature type="domain" description="RCK N-terminal" evidence="1">
    <location>
        <begin position="2"/>
        <end position="75"/>
    </location>
</feature>
<keyword evidence="3" id="KW-1185">Reference proteome</keyword>
<name>A0A1U7NF07_9FIRM</name>
<dbReference type="SUPFAM" id="SSF51735">
    <property type="entry name" value="NAD(P)-binding Rossmann-fold domains"/>
    <property type="match status" value="1"/>
</dbReference>
<dbReference type="InterPro" id="IPR036291">
    <property type="entry name" value="NAD(P)-bd_dom_sf"/>
</dbReference>
<dbReference type="GO" id="GO:0006813">
    <property type="term" value="P:potassium ion transport"/>
    <property type="evidence" value="ECO:0007669"/>
    <property type="project" value="InterPro"/>
</dbReference>
<gene>
    <name evidence="2" type="ORF">BO222_08200</name>
</gene>
<dbReference type="InterPro" id="IPR003148">
    <property type="entry name" value="RCK_N"/>
</dbReference>
<dbReference type="EMBL" id="MPJW01000162">
    <property type="protein sequence ID" value="OLU38532.1"/>
    <property type="molecule type" value="Genomic_DNA"/>
</dbReference>
<accession>A0A1U7NF07</accession>
<evidence type="ECO:0000313" key="2">
    <source>
        <dbReference type="EMBL" id="OLU38532.1"/>
    </source>
</evidence>
<dbReference type="GeneID" id="82203153"/>
<comment type="caution">
    <text evidence="2">The sequence shown here is derived from an EMBL/GenBank/DDBJ whole genome shotgun (WGS) entry which is preliminary data.</text>
</comment>
<dbReference type="Pfam" id="PF02254">
    <property type="entry name" value="TrkA_N"/>
    <property type="match status" value="1"/>
</dbReference>
<reference evidence="2 3" key="1">
    <citation type="submission" date="2016-11" db="EMBL/GenBank/DDBJ databases">
        <title>Description of two novel members of the family Erysipelotrichaceae: Ileibacterium lipovorans gen. nov., sp. nov. and Dubosiella newyorkensis, gen. nov., sp. nov.</title>
        <authorList>
            <person name="Cox L.M."/>
            <person name="Sohn J."/>
            <person name="Tyrrell K.L."/>
            <person name="Citron D.M."/>
            <person name="Lawson P.A."/>
            <person name="Patel N.B."/>
            <person name="Iizumi T."/>
            <person name="Perez-Perez G.I."/>
            <person name="Goldstein E.J."/>
            <person name="Blaser M.J."/>
        </authorList>
    </citation>
    <scope>NUCLEOTIDE SEQUENCE [LARGE SCALE GENOMIC DNA]</scope>
    <source>
        <strain evidence="2 3">NYU-BL-A3</strain>
    </source>
</reference>
<dbReference type="RefSeq" id="WP_075820067.1">
    <property type="nucleotide sequence ID" value="NZ_CAJUTZ010000071.1"/>
</dbReference>
<dbReference type="AlphaFoldDB" id="A0A1U7NF07"/>
<sequence>MLADRFCQQGYPVTVLDHDESDFCKLPYSFCGLKQRAVAVDLEDLQEAKIDQASEVYVLTKDDCTNTLCALMIYSVFRVRESWCG</sequence>
<dbReference type="Gene3D" id="3.40.50.720">
    <property type="entry name" value="NAD(P)-binding Rossmann-like Domain"/>
    <property type="match status" value="1"/>
</dbReference>
<proteinExistence type="predicted"/>
<evidence type="ECO:0000259" key="1">
    <source>
        <dbReference type="Pfam" id="PF02254"/>
    </source>
</evidence>
<organism evidence="2 3">
    <name type="scientific">Ileibacterium valens</name>
    <dbReference type="NCBI Taxonomy" id="1862668"/>
    <lineage>
        <taxon>Bacteria</taxon>
        <taxon>Bacillati</taxon>
        <taxon>Bacillota</taxon>
        <taxon>Erysipelotrichia</taxon>
        <taxon>Erysipelotrichales</taxon>
        <taxon>Erysipelotrichaceae</taxon>
        <taxon>Ileibacterium</taxon>
    </lineage>
</organism>
<dbReference type="Proteomes" id="UP000186341">
    <property type="component" value="Unassembled WGS sequence"/>
</dbReference>
<dbReference type="OrthoDB" id="9775180at2"/>